<feature type="transmembrane region" description="Helical" evidence="1">
    <location>
        <begin position="199"/>
        <end position="219"/>
    </location>
</feature>
<dbReference type="RefSeq" id="WP_087019544.1">
    <property type="nucleotide sequence ID" value="NZ_NHOC01000005.1"/>
</dbReference>
<feature type="transmembrane region" description="Helical" evidence="1">
    <location>
        <begin position="130"/>
        <end position="163"/>
    </location>
</feature>
<dbReference type="AlphaFoldDB" id="A0A252F4M8"/>
<comment type="caution">
    <text evidence="2">The sequence shown here is derived from an EMBL/GenBank/DDBJ whole genome shotgun (WGS) entry which is preliminary data.</text>
</comment>
<dbReference type="Pfam" id="PF22564">
    <property type="entry name" value="HAAS"/>
    <property type="match status" value="1"/>
</dbReference>
<accession>A0A252F4M8</accession>
<evidence type="ECO:0000313" key="3">
    <source>
        <dbReference type="Proteomes" id="UP000194903"/>
    </source>
</evidence>
<evidence type="ECO:0000256" key="1">
    <source>
        <dbReference type="SAM" id="Phobius"/>
    </source>
</evidence>
<name>A0A252F4M8_9FIRM</name>
<keyword evidence="3" id="KW-1185">Reference proteome</keyword>
<proteinExistence type="predicted"/>
<dbReference type="OrthoDB" id="95800at2"/>
<gene>
    <name evidence="2" type="ORF">CBW42_07840</name>
</gene>
<sequence length="222" mass="23663">MNRNDFILRLEQALAGMPEEERRRAVEYYENYLDEAGPENEAEVLHTLGAPEKVAADILREFRDVGNPADAAQNTGKTGQTGTESYEARAKNRFQEMDNGQKALALVLAAVAVVCVFPVCVGVVGGFGGILIGLVCAVAAVFLIVPALDLAAWGCAIGFVIAAGYTAAAGTGAELLLFLGLALVSAAFGILLWKLTAYLFRTLFPGLLNGIVGLFRRVFHRS</sequence>
<keyword evidence="1" id="KW-1133">Transmembrane helix</keyword>
<reference evidence="2 3" key="1">
    <citation type="submission" date="2017-05" db="EMBL/GenBank/DDBJ databases">
        <title>Butyricicoccus porcorum sp. nov. a butyrate-producing bacterium from the swine intestinal tract.</title>
        <authorList>
            <person name="Trachsel J."/>
            <person name="Humphrey S."/>
            <person name="Allen H.K."/>
        </authorList>
    </citation>
    <scope>NUCLEOTIDE SEQUENCE [LARGE SCALE GENOMIC DNA]</scope>
    <source>
        <strain evidence="2">BB10</strain>
    </source>
</reference>
<dbReference type="Proteomes" id="UP000194903">
    <property type="component" value="Unassembled WGS sequence"/>
</dbReference>
<evidence type="ECO:0000313" key="2">
    <source>
        <dbReference type="EMBL" id="OUM20727.1"/>
    </source>
</evidence>
<feature type="transmembrane region" description="Helical" evidence="1">
    <location>
        <begin position="175"/>
        <end position="193"/>
    </location>
</feature>
<keyword evidence="1" id="KW-0472">Membrane</keyword>
<organism evidence="2 3">
    <name type="scientific">Butyricicoccus porcorum</name>
    <dbReference type="NCBI Taxonomy" id="1945634"/>
    <lineage>
        <taxon>Bacteria</taxon>
        <taxon>Bacillati</taxon>
        <taxon>Bacillota</taxon>
        <taxon>Clostridia</taxon>
        <taxon>Eubacteriales</taxon>
        <taxon>Butyricicoccaceae</taxon>
        <taxon>Butyricicoccus</taxon>
    </lineage>
</organism>
<protein>
    <recommendedName>
        <fullName evidence="4">DUF1700 domain-containing protein</fullName>
    </recommendedName>
</protein>
<feature type="transmembrane region" description="Helical" evidence="1">
    <location>
        <begin position="103"/>
        <end position="124"/>
    </location>
</feature>
<evidence type="ECO:0008006" key="4">
    <source>
        <dbReference type="Google" id="ProtNLM"/>
    </source>
</evidence>
<keyword evidence="1" id="KW-0812">Transmembrane</keyword>
<dbReference type="EMBL" id="NHOC01000005">
    <property type="protein sequence ID" value="OUM20727.1"/>
    <property type="molecule type" value="Genomic_DNA"/>
</dbReference>